<sequence length="83" mass="9103">MIGTEIGKESSHFAANCCERNLEHRDSSDLLVKLTFSCNAVDLMRSSAAYRMAKIIAPQRLILLHSGGCGNSIKINASFLLVY</sequence>
<organism evidence="1 2">
    <name type="scientific">Mesorhizobium neociceri</name>
    <dbReference type="NCBI Taxonomy" id="1307853"/>
    <lineage>
        <taxon>Bacteria</taxon>
        <taxon>Pseudomonadati</taxon>
        <taxon>Pseudomonadota</taxon>
        <taxon>Alphaproteobacteria</taxon>
        <taxon>Hyphomicrobiales</taxon>
        <taxon>Phyllobacteriaceae</taxon>
        <taxon>Mesorhizobium</taxon>
    </lineage>
</organism>
<accession>A0A838B819</accession>
<evidence type="ECO:0000313" key="2">
    <source>
        <dbReference type="Proteomes" id="UP000558284"/>
    </source>
</evidence>
<evidence type="ECO:0000313" key="1">
    <source>
        <dbReference type="EMBL" id="MBA1142227.1"/>
    </source>
</evidence>
<gene>
    <name evidence="1" type="ORF">H0241_18415</name>
</gene>
<name>A0A838B819_9HYPH</name>
<dbReference type="Proteomes" id="UP000558284">
    <property type="component" value="Unassembled WGS sequence"/>
</dbReference>
<proteinExistence type="predicted"/>
<dbReference type="RefSeq" id="WP_181059067.1">
    <property type="nucleotide sequence ID" value="NZ_JACDTY010000008.1"/>
</dbReference>
<keyword evidence="2" id="KW-1185">Reference proteome</keyword>
<comment type="caution">
    <text evidence="1">The sequence shown here is derived from an EMBL/GenBank/DDBJ whole genome shotgun (WGS) entry which is preliminary data.</text>
</comment>
<dbReference type="AlphaFoldDB" id="A0A838B819"/>
<reference evidence="1 2" key="1">
    <citation type="submission" date="2020-07" db="EMBL/GenBank/DDBJ databases">
        <title>Definition of the novel symbiovar canariense within Mesorhizobium novociceri, a new species of genus Mesorhizobium nodulating Cicer canariense in the Caldera de Taburiente National Park (La Palma, Canary Islands).</title>
        <authorList>
            <person name="Leon-Barrios M."/>
            <person name="Perez-Yepez J."/>
            <person name="Flores-Felix J.D."/>
            <person name="Ramirez-Baena M.H."/>
            <person name="Pulido-Suarez L."/>
            <person name="Igual J.M."/>
            <person name="Velazquez E."/>
            <person name="Peix A."/>
        </authorList>
    </citation>
    <scope>NUCLEOTIDE SEQUENCE [LARGE SCALE GENOMIC DNA]</scope>
    <source>
        <strain evidence="1 2">CCANP35</strain>
    </source>
</reference>
<dbReference type="EMBL" id="JACDTY010000008">
    <property type="protein sequence ID" value="MBA1142227.1"/>
    <property type="molecule type" value="Genomic_DNA"/>
</dbReference>
<protein>
    <submittedName>
        <fullName evidence="1">Uncharacterized protein</fullName>
    </submittedName>
</protein>